<reference evidence="5" key="1">
    <citation type="submission" date="2020-07" db="EMBL/GenBank/DDBJ databases">
        <authorList>
            <person name="Partida-Martinez L."/>
            <person name="Huntemann M."/>
            <person name="Clum A."/>
            <person name="Wang J."/>
            <person name="Palaniappan K."/>
            <person name="Ritter S."/>
            <person name="Chen I.-M."/>
            <person name="Stamatis D."/>
            <person name="Reddy T."/>
            <person name="O'Malley R."/>
            <person name="Daum C."/>
            <person name="Shapiro N."/>
            <person name="Ivanova N."/>
            <person name="Kyrpides N."/>
            <person name="Woyke T."/>
        </authorList>
    </citation>
    <scope>NUCLEOTIDE SEQUENCE [LARGE SCALE GENOMIC DNA]</scope>
    <source>
        <strain evidence="5">AT2.8</strain>
    </source>
</reference>
<keyword evidence="2" id="KW-0472">Membrane</keyword>
<dbReference type="AlphaFoldDB" id="A0A852T8G0"/>
<dbReference type="InterPro" id="IPR036291">
    <property type="entry name" value="NAD(P)-bd_dom_sf"/>
</dbReference>
<reference evidence="5" key="2">
    <citation type="submission" date="2020-08" db="EMBL/GenBank/DDBJ databases">
        <title>The Agave Microbiome: Exploring the role of microbial communities in plant adaptations to desert environments.</title>
        <authorList>
            <person name="Partida-Martinez L.P."/>
        </authorList>
    </citation>
    <scope>NUCLEOTIDE SEQUENCE [LARGE SCALE GENOMIC DNA]</scope>
    <source>
        <strain evidence="5">AT2.8</strain>
    </source>
</reference>
<name>A0A852T8G0_9BACI</name>
<feature type="domain" description="NAD-dependent epimerase/dehydratase" evidence="3">
    <location>
        <begin position="8"/>
        <end position="117"/>
    </location>
</feature>
<dbReference type="Proteomes" id="UP000548423">
    <property type="component" value="Unassembled WGS sequence"/>
</dbReference>
<evidence type="ECO:0000256" key="1">
    <source>
        <dbReference type="ARBA" id="ARBA00004370"/>
    </source>
</evidence>
<dbReference type="Pfam" id="PF01370">
    <property type="entry name" value="Epimerase"/>
    <property type="match status" value="1"/>
</dbReference>
<comment type="caution">
    <text evidence="4">The sequence shown here is derived from an EMBL/GenBank/DDBJ whole genome shotgun (WGS) entry which is preliminary data.</text>
</comment>
<evidence type="ECO:0000313" key="5">
    <source>
        <dbReference type="Proteomes" id="UP000548423"/>
    </source>
</evidence>
<organism evidence="4 5">
    <name type="scientific">Neobacillus niacini</name>
    <dbReference type="NCBI Taxonomy" id="86668"/>
    <lineage>
        <taxon>Bacteria</taxon>
        <taxon>Bacillati</taxon>
        <taxon>Bacillota</taxon>
        <taxon>Bacilli</taxon>
        <taxon>Bacillales</taxon>
        <taxon>Bacillaceae</taxon>
        <taxon>Neobacillus</taxon>
    </lineage>
</organism>
<dbReference type="PANTHER" id="PTHR14097">
    <property type="entry name" value="OXIDOREDUCTASE HTATIP2"/>
    <property type="match status" value="1"/>
</dbReference>
<gene>
    <name evidence="4" type="ORF">F4694_000853</name>
</gene>
<dbReference type="Gene3D" id="3.40.50.720">
    <property type="entry name" value="NAD(P)-binding Rossmann-like Domain"/>
    <property type="match status" value="1"/>
</dbReference>
<dbReference type="InterPro" id="IPR001509">
    <property type="entry name" value="Epimerase_deHydtase"/>
</dbReference>
<dbReference type="PANTHER" id="PTHR14097:SF7">
    <property type="entry name" value="OXIDOREDUCTASE HTATIP2"/>
    <property type="match status" value="1"/>
</dbReference>
<evidence type="ECO:0000313" key="4">
    <source>
        <dbReference type="EMBL" id="NYE04109.1"/>
    </source>
</evidence>
<dbReference type="SUPFAM" id="SSF51735">
    <property type="entry name" value="NAD(P)-binding Rossmann-fold domains"/>
    <property type="match status" value="1"/>
</dbReference>
<comment type="subcellular location">
    <subcellularLocation>
        <location evidence="1">Membrane</location>
    </subcellularLocation>
</comment>
<evidence type="ECO:0000259" key="3">
    <source>
        <dbReference type="Pfam" id="PF01370"/>
    </source>
</evidence>
<sequence length="229" mass="25748">MGVNKKTALVLGATGLIGKELVQILSENGHYQKVHLLVRRTIEVESKVCELHLVDFNNLHQYHELFQVTDVFCCLGTTIKVAKTKEAFRKVDYEYPVEAAKLAKENGAEKFLIVSSMGADTKSLFFYSRVKGEVEETLSRLNIPSLHIFRPSLLLGKREEFRLGEKLAEKASGILNKVMIGPLRQYRGIQARKVAAAMAVAAQSNKKGKHIYLSHEIDSMVGFSEWKKL</sequence>
<protein>
    <submittedName>
        <fullName evidence="4">Uncharacterized protein YbjT (DUF2867 family)</fullName>
    </submittedName>
</protein>
<proteinExistence type="predicted"/>
<dbReference type="EMBL" id="JACCBX010000002">
    <property type="protein sequence ID" value="NYE04109.1"/>
    <property type="molecule type" value="Genomic_DNA"/>
</dbReference>
<accession>A0A852T8G0</accession>
<evidence type="ECO:0000256" key="2">
    <source>
        <dbReference type="ARBA" id="ARBA00023136"/>
    </source>
</evidence>
<dbReference type="GO" id="GO:0016020">
    <property type="term" value="C:membrane"/>
    <property type="evidence" value="ECO:0007669"/>
    <property type="project" value="UniProtKB-SubCell"/>
</dbReference>